<evidence type="ECO:0000256" key="1">
    <source>
        <dbReference type="SAM" id="MobiDB-lite"/>
    </source>
</evidence>
<gene>
    <name evidence="3" type="ORF">FTUN_5433</name>
</gene>
<dbReference type="AlphaFoldDB" id="A0A6M5YXC0"/>
<dbReference type="RefSeq" id="WP_171473148.1">
    <property type="nucleotide sequence ID" value="NZ_CP053452.2"/>
</dbReference>
<sequence length="360" mass="39012">MSLAVVRCPECRGESRVTTEALGHMVGCPRCQSPFVAEEEIPVVQPVTRSAPPRPVTPVTPRRARPDPQPDLPRSAPTASPAEAPVEIPDPEHDPHLPPVAGLPVSVLVGLALLPFGIPLLWRVAPFLTGRDAQLSLAVPVALAAAAAALCLGVVYTIDWTASTRIKGVLMLVGLAYLTAAGLFYLKKDMMDRVRALGGDPNEWNYVSLNDGKCGVLMPGRAEPDRLFQPLAGLVQMTEVRRARTATDDPEVPGYVYYVAVSRANPDPIKPDNAWFARVGAKLKNAGGKLLGDDGGAEVKHQDVPGRQWEFELDGGQTRIVRVFVIKGRVYYLSAEGPRLTPDHEDYGAPFFEKFYVTIN</sequence>
<dbReference type="KEGG" id="ftj:FTUN_5433"/>
<evidence type="ECO:0000313" key="3">
    <source>
        <dbReference type="EMBL" id="QJW97853.1"/>
    </source>
</evidence>
<evidence type="ECO:0000313" key="4">
    <source>
        <dbReference type="Proteomes" id="UP000503447"/>
    </source>
</evidence>
<dbReference type="EMBL" id="CP053452">
    <property type="protein sequence ID" value="QJW97853.1"/>
    <property type="molecule type" value="Genomic_DNA"/>
</dbReference>
<feature type="transmembrane region" description="Helical" evidence="2">
    <location>
        <begin position="134"/>
        <end position="156"/>
    </location>
</feature>
<keyword evidence="2" id="KW-0812">Transmembrane</keyword>
<evidence type="ECO:0000256" key="2">
    <source>
        <dbReference type="SAM" id="Phobius"/>
    </source>
</evidence>
<accession>A0A6M5YXC0</accession>
<dbReference type="Proteomes" id="UP000503447">
    <property type="component" value="Chromosome"/>
</dbReference>
<protein>
    <submittedName>
        <fullName evidence="3">Uncharacterized protein</fullName>
    </submittedName>
</protein>
<keyword evidence="4" id="KW-1185">Reference proteome</keyword>
<feature type="transmembrane region" description="Helical" evidence="2">
    <location>
        <begin position="101"/>
        <end position="122"/>
    </location>
</feature>
<keyword evidence="2" id="KW-0472">Membrane</keyword>
<keyword evidence="2" id="KW-1133">Transmembrane helix</keyword>
<feature type="transmembrane region" description="Helical" evidence="2">
    <location>
        <begin position="168"/>
        <end position="186"/>
    </location>
</feature>
<name>A0A6M5YXC0_9BACT</name>
<reference evidence="4" key="1">
    <citation type="submission" date="2020-05" db="EMBL/GenBank/DDBJ databases">
        <title>Frigoriglobus tundricola gen. nov., sp. nov., a psychrotolerant cellulolytic planctomycete of the family Gemmataceae with two divergent copies of 16S rRNA gene.</title>
        <authorList>
            <person name="Kulichevskaya I.S."/>
            <person name="Ivanova A.A."/>
            <person name="Naumoff D.G."/>
            <person name="Beletsky A.V."/>
            <person name="Rijpstra W.I.C."/>
            <person name="Sinninghe Damste J.S."/>
            <person name="Mardanov A.V."/>
            <person name="Ravin N.V."/>
            <person name="Dedysh S.N."/>
        </authorList>
    </citation>
    <scope>NUCLEOTIDE SEQUENCE [LARGE SCALE GENOMIC DNA]</scope>
    <source>
        <strain evidence="4">PL17</strain>
    </source>
</reference>
<proteinExistence type="predicted"/>
<organism evidence="3 4">
    <name type="scientific">Frigoriglobus tundricola</name>
    <dbReference type="NCBI Taxonomy" id="2774151"/>
    <lineage>
        <taxon>Bacteria</taxon>
        <taxon>Pseudomonadati</taxon>
        <taxon>Planctomycetota</taxon>
        <taxon>Planctomycetia</taxon>
        <taxon>Gemmatales</taxon>
        <taxon>Gemmataceae</taxon>
        <taxon>Frigoriglobus</taxon>
    </lineage>
</organism>
<feature type="region of interest" description="Disordered" evidence="1">
    <location>
        <begin position="46"/>
        <end position="95"/>
    </location>
</feature>